<dbReference type="OrthoDB" id="2803502at2759"/>
<evidence type="ECO:0000256" key="1">
    <source>
        <dbReference type="ARBA" id="ARBA00022723"/>
    </source>
</evidence>
<feature type="compositionally biased region" description="Polar residues" evidence="4">
    <location>
        <begin position="1026"/>
        <end position="1035"/>
    </location>
</feature>
<keyword evidence="7" id="KW-1185">Reference proteome</keyword>
<keyword evidence="1 3" id="KW-0479">Metal-binding</keyword>
<dbReference type="PROSITE" id="PS00478">
    <property type="entry name" value="LIM_DOMAIN_1"/>
    <property type="match status" value="1"/>
</dbReference>
<dbReference type="PANTHER" id="PTHR24216">
    <property type="entry name" value="PAXILLIN-RELATED"/>
    <property type="match status" value="1"/>
</dbReference>
<dbReference type="SMART" id="SM00132">
    <property type="entry name" value="LIM"/>
    <property type="match status" value="2"/>
</dbReference>
<feature type="compositionally biased region" description="Basic and acidic residues" evidence="4">
    <location>
        <begin position="677"/>
        <end position="690"/>
    </location>
</feature>
<dbReference type="GO" id="GO:0046872">
    <property type="term" value="F:metal ion binding"/>
    <property type="evidence" value="ECO:0007669"/>
    <property type="project" value="UniProtKB-KW"/>
</dbReference>
<feature type="region of interest" description="Disordered" evidence="4">
    <location>
        <begin position="787"/>
        <end position="812"/>
    </location>
</feature>
<comment type="caution">
    <text evidence="6">The sequence shown here is derived from an EMBL/GenBank/DDBJ whole genome shotgun (WGS) entry which is preliminary data.</text>
</comment>
<evidence type="ECO:0000259" key="5">
    <source>
        <dbReference type="PROSITE" id="PS50023"/>
    </source>
</evidence>
<organism evidence="6 7">
    <name type="scientific">Mycena indigotica</name>
    <dbReference type="NCBI Taxonomy" id="2126181"/>
    <lineage>
        <taxon>Eukaryota</taxon>
        <taxon>Fungi</taxon>
        <taxon>Dikarya</taxon>
        <taxon>Basidiomycota</taxon>
        <taxon>Agaricomycotina</taxon>
        <taxon>Agaricomycetes</taxon>
        <taxon>Agaricomycetidae</taxon>
        <taxon>Agaricales</taxon>
        <taxon>Marasmiineae</taxon>
        <taxon>Mycenaceae</taxon>
        <taxon>Mycena</taxon>
    </lineage>
</organism>
<evidence type="ECO:0000256" key="4">
    <source>
        <dbReference type="SAM" id="MobiDB-lite"/>
    </source>
</evidence>
<dbReference type="Pfam" id="PF00412">
    <property type="entry name" value="LIM"/>
    <property type="match status" value="2"/>
</dbReference>
<dbReference type="AlphaFoldDB" id="A0A8H6T0U8"/>
<feature type="region of interest" description="Disordered" evidence="4">
    <location>
        <begin position="824"/>
        <end position="878"/>
    </location>
</feature>
<feature type="region of interest" description="Disordered" evidence="4">
    <location>
        <begin position="476"/>
        <end position="504"/>
    </location>
</feature>
<dbReference type="Gene3D" id="2.10.110.10">
    <property type="entry name" value="Cysteine Rich Protein"/>
    <property type="match status" value="2"/>
</dbReference>
<dbReference type="EMBL" id="JACAZF010000003">
    <property type="protein sequence ID" value="KAF7309890.1"/>
    <property type="molecule type" value="Genomic_DNA"/>
</dbReference>
<feature type="compositionally biased region" description="Polar residues" evidence="4">
    <location>
        <begin position="492"/>
        <end position="504"/>
    </location>
</feature>
<feature type="region of interest" description="Disordered" evidence="4">
    <location>
        <begin position="652"/>
        <end position="730"/>
    </location>
</feature>
<dbReference type="PROSITE" id="PS50023">
    <property type="entry name" value="LIM_DOMAIN_2"/>
    <property type="match status" value="1"/>
</dbReference>
<feature type="region of interest" description="Disordered" evidence="4">
    <location>
        <begin position="597"/>
        <end position="636"/>
    </location>
</feature>
<dbReference type="RefSeq" id="XP_037223340.1">
    <property type="nucleotide sequence ID" value="XM_037360455.1"/>
</dbReference>
<feature type="compositionally biased region" description="Pro residues" evidence="4">
    <location>
        <begin position="1053"/>
        <end position="1063"/>
    </location>
</feature>
<dbReference type="Proteomes" id="UP000636479">
    <property type="component" value="Unassembled WGS sequence"/>
</dbReference>
<evidence type="ECO:0000313" key="6">
    <source>
        <dbReference type="EMBL" id="KAF7309890.1"/>
    </source>
</evidence>
<name>A0A8H6T0U8_9AGAR</name>
<feature type="compositionally biased region" description="Polar residues" evidence="4">
    <location>
        <begin position="659"/>
        <end position="675"/>
    </location>
</feature>
<dbReference type="PANTHER" id="PTHR24216:SF65">
    <property type="entry name" value="PAXILLIN-LIKE PROTEIN 1"/>
    <property type="match status" value="1"/>
</dbReference>
<dbReference type="CDD" id="cd08368">
    <property type="entry name" value="LIM"/>
    <property type="match status" value="1"/>
</dbReference>
<proteinExistence type="predicted"/>
<feature type="region of interest" description="Disordered" evidence="4">
    <location>
        <begin position="51"/>
        <end position="78"/>
    </location>
</feature>
<sequence>MINTPGNPSHVFEATAPPLLLLPLDSRVTFEGGRVTGGRQTTTSMNFSVELSIPPIPRSPTTSGPPSPALSTYSTRRGGLRPTLLSHKIESFLGAPGSQRTNQLTALKRAPSAPVKLSRLCGRLMKCAMAMGMDGSANPDLQLDAFKHLISLTTRFPILRRLFLRIRTIRTSFQYIQQWDIQTSSRFAVNHHYLPCRYLPPGSLLAYNRDEEDSIDEERERQREFADEWDFYRALAGTCLLESEVWGIVSTSREAEHSNEPSNYIILERLVGLLEAAQSSISRALSVRYLIGVLENSSATLFPDPALTHTPTTPSFPGVFHVSLLHAHSHLHSPTTPTTTYPIHARQILSRLSAALLVALSGMDSIDLDVQAARNVGVGYDYVGLDLLTERVLRLAGGGESEDGLVVGMILGRRQWLREKLPKTDSMVGSALREKTDSLALERSISVSPALSFSLPVLPPLVTGKPDEESLITITSTPQAEAQPEFEPEKQIQPTPSASRSGNATPTLIIHEKPAPRALPTPPSITPTIKPLDHVIPMAVYPPSFHPPPPPPPLPLPLRASTFPPAFVASTYGNMFIPPPPPPPLVISLPKNPLPSPWPTPPAAREDDTVLLPRPGGSAPSSPTRSKPRSRSNSVVSRITVEKLDFALPPRPILASAPASPTNLKPRSRSGSVVSRTEVKPKEADGRRPIPESAPSSPNKSMSRSNSAVSAFEKETPVGMRSRSSSITSKTPTAAPIVNLVIEIPQTLSEISSRDIGLEELVKERQPEEPPMSPLLALIENHPASPMSPPLVPTLSPSTISPEAPLASTSTFSPVQALTPSLTTSPAIEIPSPSHSSASSSPSSPTTPIIFAQPPSSRLSVAPPTPLTDPATTPVTPAPKWDIELNIWTRAQTEKSLSNDVLADWQSGKGFLLEGPVEQISPSPSGVMSSRASVVSIPAPQKALLQALHEPVPNALELDIEIPPPIPLLISDDEEDLVEPKPQSVMCAKCDAQFVETEPVVKFGSALFHGRCFTCGKCSVSLHSGPKQTASTPQNDPGLASPSSSGSSSASMTPPPSTPPPSYDEPDSDPLLLVLTDADGVTPICTRCAYRCTACTLPILEEALLAGGDAYHAECFRCRVCRRGLAQSADGSGGDMSFTKTRGGACCMQCYHVLAEKAKARKMMKGRRKDTRTLTVGG</sequence>
<feature type="region of interest" description="Disordered" evidence="4">
    <location>
        <begin position="1026"/>
        <end position="1070"/>
    </location>
</feature>
<feature type="domain" description="LIM zinc-binding" evidence="5">
    <location>
        <begin position="1090"/>
        <end position="1157"/>
    </location>
</feature>
<dbReference type="GO" id="GO:0030695">
    <property type="term" value="F:GTPase regulator activity"/>
    <property type="evidence" value="ECO:0007669"/>
    <property type="project" value="UniProtKB-ARBA"/>
</dbReference>
<feature type="compositionally biased region" description="Pro residues" evidence="4">
    <location>
        <begin position="54"/>
        <end position="68"/>
    </location>
</feature>
<gene>
    <name evidence="6" type="ORF">MIND_00361300</name>
</gene>
<reference evidence="6" key="1">
    <citation type="submission" date="2020-05" db="EMBL/GenBank/DDBJ databases">
        <title>Mycena genomes resolve the evolution of fungal bioluminescence.</title>
        <authorList>
            <person name="Tsai I.J."/>
        </authorList>
    </citation>
    <scope>NUCLEOTIDE SEQUENCE</scope>
    <source>
        <strain evidence="6">171206Taipei</strain>
    </source>
</reference>
<dbReference type="InterPro" id="IPR001781">
    <property type="entry name" value="Znf_LIM"/>
</dbReference>
<keyword evidence="3" id="KW-0440">LIM domain</keyword>
<feature type="compositionally biased region" description="Low complexity" evidence="4">
    <location>
        <begin position="793"/>
        <end position="802"/>
    </location>
</feature>
<feature type="compositionally biased region" description="Low complexity" evidence="4">
    <location>
        <begin position="693"/>
        <end position="708"/>
    </location>
</feature>
<evidence type="ECO:0000256" key="2">
    <source>
        <dbReference type="ARBA" id="ARBA00022833"/>
    </source>
</evidence>
<keyword evidence="2 3" id="KW-0862">Zinc</keyword>
<evidence type="ECO:0000256" key="3">
    <source>
        <dbReference type="PROSITE-ProRule" id="PRU00125"/>
    </source>
</evidence>
<protein>
    <recommendedName>
        <fullName evidence="5">LIM zinc-binding domain-containing protein</fullName>
    </recommendedName>
</protein>
<evidence type="ECO:0000313" key="7">
    <source>
        <dbReference type="Proteomes" id="UP000636479"/>
    </source>
</evidence>
<dbReference type="GeneID" id="59342971"/>
<feature type="compositionally biased region" description="Low complexity" evidence="4">
    <location>
        <begin position="1036"/>
        <end position="1052"/>
    </location>
</feature>
<feature type="compositionally biased region" description="Low complexity" evidence="4">
    <location>
        <begin position="825"/>
        <end position="850"/>
    </location>
</feature>
<accession>A0A8H6T0U8</accession>
<feature type="compositionally biased region" description="Low complexity" evidence="4">
    <location>
        <begin position="868"/>
        <end position="878"/>
    </location>
</feature>